<accession>A0A1G8FE06</accession>
<protein>
    <submittedName>
        <fullName evidence="2">Uncharacterized protein</fullName>
    </submittedName>
</protein>
<gene>
    <name evidence="2" type="ORF">SAMN05443529_11961</name>
</gene>
<proteinExistence type="predicted"/>
<keyword evidence="1" id="KW-0472">Membrane</keyword>
<dbReference type="RefSeq" id="WP_242876311.1">
    <property type="nucleotide sequence ID" value="NZ_FNCP01000019.1"/>
</dbReference>
<keyword evidence="1" id="KW-0812">Transmembrane</keyword>
<evidence type="ECO:0000256" key="1">
    <source>
        <dbReference type="SAM" id="Phobius"/>
    </source>
</evidence>
<dbReference type="Proteomes" id="UP000198656">
    <property type="component" value="Unassembled WGS sequence"/>
</dbReference>
<feature type="transmembrane region" description="Helical" evidence="1">
    <location>
        <begin position="30"/>
        <end position="48"/>
    </location>
</feature>
<keyword evidence="3" id="KW-1185">Reference proteome</keyword>
<dbReference type="AlphaFoldDB" id="A0A1G8FE06"/>
<evidence type="ECO:0000313" key="3">
    <source>
        <dbReference type="Proteomes" id="UP000198656"/>
    </source>
</evidence>
<dbReference type="EMBL" id="FNCP01000019">
    <property type="protein sequence ID" value="SDH80360.1"/>
    <property type="molecule type" value="Genomic_DNA"/>
</dbReference>
<keyword evidence="1" id="KW-1133">Transmembrane helix</keyword>
<evidence type="ECO:0000313" key="2">
    <source>
        <dbReference type="EMBL" id="SDH80360.1"/>
    </source>
</evidence>
<organism evidence="2 3">
    <name type="scientific">Desulfosporosinus hippei DSM 8344</name>
    <dbReference type="NCBI Taxonomy" id="1121419"/>
    <lineage>
        <taxon>Bacteria</taxon>
        <taxon>Bacillati</taxon>
        <taxon>Bacillota</taxon>
        <taxon>Clostridia</taxon>
        <taxon>Eubacteriales</taxon>
        <taxon>Desulfitobacteriaceae</taxon>
        <taxon>Desulfosporosinus</taxon>
    </lineage>
</organism>
<reference evidence="3" key="1">
    <citation type="submission" date="2016-10" db="EMBL/GenBank/DDBJ databases">
        <authorList>
            <person name="Varghese N."/>
            <person name="Submissions S."/>
        </authorList>
    </citation>
    <scope>NUCLEOTIDE SEQUENCE [LARGE SCALE GENOMIC DNA]</scope>
    <source>
        <strain evidence="3">DSM 8344</strain>
    </source>
</reference>
<name>A0A1G8FE06_9FIRM</name>
<sequence length="79" mass="9406">MIGKLRMYGVFTRKSFQRAAAYRFDAWTRILGNVMMLFMWGFVWYALYHGKRVNRKCNLPFDVELYLSKPSPSGNSWTQ</sequence>